<protein>
    <submittedName>
        <fullName evidence="1">PurT</fullName>
    </submittedName>
</protein>
<accession>A0AAW2ZSD5</accession>
<evidence type="ECO:0000313" key="1">
    <source>
        <dbReference type="EMBL" id="KAL0491843.1"/>
    </source>
</evidence>
<reference evidence="1 2" key="1">
    <citation type="submission" date="2024-03" db="EMBL/GenBank/DDBJ databases">
        <title>The Acrasis kona genome and developmental transcriptomes reveal deep origins of eukaryotic multicellular pathways.</title>
        <authorList>
            <person name="Sheikh S."/>
            <person name="Fu C.-J."/>
            <person name="Brown M.W."/>
            <person name="Baldauf S.L."/>
        </authorList>
    </citation>
    <scope>NUCLEOTIDE SEQUENCE [LARGE SCALE GENOMIC DNA]</scope>
    <source>
        <strain evidence="1 2">ATCC MYA-3509</strain>
    </source>
</reference>
<dbReference type="EMBL" id="JAOPGA020001874">
    <property type="protein sequence ID" value="KAL0491843.1"/>
    <property type="molecule type" value="Genomic_DNA"/>
</dbReference>
<dbReference type="Proteomes" id="UP001431209">
    <property type="component" value="Unassembled WGS sequence"/>
</dbReference>
<sequence length="160" mass="18273">MIKKKERTITFIESISTPSTSELYTVPKDKINTFLNNIEWSNQNEEFTVLDPILSNEQVSSDICGYCALKNLEEQVYLQTSYTLITIQDATNFCPPYKDTNENYAIQVKSLLVQAIEKKQQLDKDLSSATFKQLYGVAKDSFYKKLASEEKATKKNEANS</sequence>
<gene>
    <name evidence="1" type="ORF">AKO1_000561</name>
</gene>
<organism evidence="1 2">
    <name type="scientific">Acrasis kona</name>
    <dbReference type="NCBI Taxonomy" id="1008807"/>
    <lineage>
        <taxon>Eukaryota</taxon>
        <taxon>Discoba</taxon>
        <taxon>Heterolobosea</taxon>
        <taxon>Tetramitia</taxon>
        <taxon>Eutetramitia</taxon>
        <taxon>Acrasidae</taxon>
        <taxon>Acrasis</taxon>
    </lineage>
</organism>
<comment type="caution">
    <text evidence="1">The sequence shown here is derived from an EMBL/GenBank/DDBJ whole genome shotgun (WGS) entry which is preliminary data.</text>
</comment>
<proteinExistence type="predicted"/>
<keyword evidence="2" id="KW-1185">Reference proteome</keyword>
<dbReference type="AlphaFoldDB" id="A0AAW2ZSD5"/>
<name>A0AAW2ZSD5_9EUKA</name>
<evidence type="ECO:0000313" key="2">
    <source>
        <dbReference type="Proteomes" id="UP001431209"/>
    </source>
</evidence>